<dbReference type="OrthoDB" id="3456898at2759"/>
<dbReference type="AlphaFoldDB" id="A0A5N6KCX3"/>
<evidence type="ECO:0000313" key="2">
    <source>
        <dbReference type="Proteomes" id="UP000326757"/>
    </source>
</evidence>
<dbReference type="Proteomes" id="UP000326757">
    <property type="component" value="Unassembled WGS sequence"/>
</dbReference>
<gene>
    <name evidence="1" type="ORF">EYC80_003175</name>
</gene>
<comment type="caution">
    <text evidence="1">The sequence shown here is derived from an EMBL/GenBank/DDBJ whole genome shotgun (WGS) entry which is preliminary data.</text>
</comment>
<protein>
    <submittedName>
        <fullName evidence="1">Uncharacterized protein</fullName>
    </submittedName>
</protein>
<name>A0A5N6KCX3_MONLA</name>
<dbReference type="EMBL" id="VIGI01000004">
    <property type="protein sequence ID" value="KAB8301293.1"/>
    <property type="molecule type" value="Genomic_DNA"/>
</dbReference>
<organism evidence="1 2">
    <name type="scientific">Monilinia laxa</name>
    <name type="common">Brown rot fungus</name>
    <name type="synonym">Sclerotinia laxa</name>
    <dbReference type="NCBI Taxonomy" id="61186"/>
    <lineage>
        <taxon>Eukaryota</taxon>
        <taxon>Fungi</taxon>
        <taxon>Dikarya</taxon>
        <taxon>Ascomycota</taxon>
        <taxon>Pezizomycotina</taxon>
        <taxon>Leotiomycetes</taxon>
        <taxon>Helotiales</taxon>
        <taxon>Sclerotiniaceae</taxon>
        <taxon>Monilinia</taxon>
    </lineage>
</organism>
<proteinExistence type="predicted"/>
<reference evidence="1 2" key="1">
    <citation type="submission" date="2019-06" db="EMBL/GenBank/DDBJ databases">
        <title>Genome Sequence of the Brown Rot Fungal Pathogen Monilinia laxa.</title>
        <authorList>
            <person name="De Miccolis Angelini R.M."/>
            <person name="Landi L."/>
            <person name="Abate D."/>
            <person name="Pollastro S."/>
            <person name="Romanazzi G."/>
            <person name="Faretra F."/>
        </authorList>
    </citation>
    <scope>NUCLEOTIDE SEQUENCE [LARGE SCALE GENOMIC DNA]</scope>
    <source>
        <strain evidence="1 2">Mlax316</strain>
    </source>
</reference>
<evidence type="ECO:0000313" key="1">
    <source>
        <dbReference type="EMBL" id="KAB8301293.1"/>
    </source>
</evidence>
<accession>A0A5N6KCX3</accession>
<sequence length="140" mass="15737">MPLQFLDHKLTPKGSLTKIYRNKNFNESDITVVSTGERKQPTNITTCSCTPKIGFTATPQYSYTNAECRLWIAAQLRVYCFFLPRSAITAIADKFVGSGQKMFAMEREVWIEDILDITKAISSRKNLGISNKSTTGVFNV</sequence>
<keyword evidence="2" id="KW-1185">Reference proteome</keyword>